<accession>A0A0N4VT76</accession>
<reference evidence="1 2" key="2">
    <citation type="submission" date="2018-11" db="EMBL/GenBank/DDBJ databases">
        <authorList>
            <consortium name="Pathogen Informatics"/>
        </authorList>
    </citation>
    <scope>NUCLEOTIDE SEQUENCE [LARGE SCALE GENOMIC DNA]</scope>
    <source>
        <strain evidence="1 2">MHpl1</strain>
    </source>
</reference>
<dbReference type="WBParaSite" id="HPLM_0000049301-mRNA-1">
    <property type="protein sequence ID" value="HPLM_0000049301-mRNA-1"/>
    <property type="gene ID" value="HPLM_0000049301"/>
</dbReference>
<dbReference type="AlphaFoldDB" id="A0A0N4VT76"/>
<dbReference type="Proteomes" id="UP000268014">
    <property type="component" value="Unassembled WGS sequence"/>
</dbReference>
<name>A0A0N4VT76_HAEPC</name>
<reference evidence="3" key="1">
    <citation type="submission" date="2017-02" db="UniProtKB">
        <authorList>
            <consortium name="WormBaseParasite"/>
        </authorList>
    </citation>
    <scope>IDENTIFICATION</scope>
</reference>
<dbReference type="STRING" id="6290.A0A0N4VT76"/>
<evidence type="ECO:0000313" key="3">
    <source>
        <dbReference type="WBParaSite" id="HPLM_0000049301-mRNA-1"/>
    </source>
</evidence>
<keyword evidence="2" id="KW-1185">Reference proteome</keyword>
<evidence type="ECO:0000313" key="1">
    <source>
        <dbReference type="EMBL" id="VDO05551.1"/>
    </source>
</evidence>
<gene>
    <name evidence="1" type="ORF">HPLM_LOCUS494</name>
</gene>
<protein>
    <submittedName>
        <fullName evidence="3">Dof-type domain-containing protein</fullName>
    </submittedName>
</protein>
<sequence length="50" mass="5433">MALPKFDLCEMAANPTGWGPLGNPPALDTSIPFQQYNKVSYLKNCRGSCS</sequence>
<proteinExistence type="predicted"/>
<evidence type="ECO:0000313" key="2">
    <source>
        <dbReference type="Proteomes" id="UP000268014"/>
    </source>
</evidence>
<dbReference type="EMBL" id="UZAF01000352">
    <property type="protein sequence ID" value="VDO05551.1"/>
    <property type="molecule type" value="Genomic_DNA"/>
</dbReference>
<organism evidence="3">
    <name type="scientific">Haemonchus placei</name>
    <name type="common">Barber's pole worm</name>
    <dbReference type="NCBI Taxonomy" id="6290"/>
    <lineage>
        <taxon>Eukaryota</taxon>
        <taxon>Metazoa</taxon>
        <taxon>Ecdysozoa</taxon>
        <taxon>Nematoda</taxon>
        <taxon>Chromadorea</taxon>
        <taxon>Rhabditida</taxon>
        <taxon>Rhabditina</taxon>
        <taxon>Rhabditomorpha</taxon>
        <taxon>Strongyloidea</taxon>
        <taxon>Trichostrongylidae</taxon>
        <taxon>Haemonchus</taxon>
    </lineage>
</organism>